<evidence type="ECO:0000256" key="1">
    <source>
        <dbReference type="ARBA" id="ARBA00004141"/>
    </source>
</evidence>
<reference evidence="7 8" key="1">
    <citation type="journal article" date="2017" name="Nature">
        <title>Atmospheric trace gases support primary production in Antarctic desert surface soil.</title>
        <authorList>
            <person name="Ji M."/>
            <person name="Greening C."/>
            <person name="Vanwonterghem I."/>
            <person name="Carere C.R."/>
            <person name="Bay S.K."/>
            <person name="Steen J.A."/>
            <person name="Montgomery K."/>
            <person name="Lines T."/>
            <person name="Beardall J."/>
            <person name="van Dorst J."/>
            <person name="Snape I."/>
            <person name="Stott M.B."/>
            <person name="Hugenholtz P."/>
            <person name="Ferrari B.C."/>
        </authorList>
    </citation>
    <scope>NUCLEOTIDE SEQUENCE [LARGE SCALE GENOMIC DNA]</scope>
    <source>
        <strain evidence="7">RRmetagenome_bin12</strain>
    </source>
</reference>
<keyword evidence="3 5" id="KW-1133">Transmembrane helix</keyword>
<feature type="transmembrane region" description="Helical" evidence="5">
    <location>
        <begin position="60"/>
        <end position="79"/>
    </location>
</feature>
<comment type="caution">
    <text evidence="7">The sequence shown here is derived from an EMBL/GenBank/DDBJ whole genome shotgun (WGS) entry which is preliminary data.</text>
</comment>
<dbReference type="Proteomes" id="UP000606991">
    <property type="component" value="Unassembled WGS sequence"/>
</dbReference>
<evidence type="ECO:0000313" key="6">
    <source>
        <dbReference type="EMBL" id="MBJ7593543.1"/>
    </source>
</evidence>
<keyword evidence="2 5" id="KW-0812">Transmembrane</keyword>
<evidence type="ECO:0000256" key="2">
    <source>
        <dbReference type="ARBA" id="ARBA00022692"/>
    </source>
</evidence>
<dbReference type="GO" id="GO:0046873">
    <property type="term" value="F:metal ion transmembrane transporter activity"/>
    <property type="evidence" value="ECO:0007669"/>
    <property type="project" value="InterPro"/>
</dbReference>
<reference evidence="6 9" key="3">
    <citation type="submission" date="2020-10" db="EMBL/GenBank/DDBJ databases">
        <title>Ca. Dormibacterota MAGs.</title>
        <authorList>
            <person name="Montgomery K."/>
        </authorList>
    </citation>
    <scope>NUCLEOTIDE SEQUENCE [LARGE SCALE GENOMIC DNA]</scope>
    <source>
        <strain evidence="6">SC8812_S17_18</strain>
    </source>
</reference>
<organism evidence="7 8">
    <name type="scientific">Candidatus Aeolococcus gillhamiae</name>
    <dbReference type="NCBI Taxonomy" id="3127015"/>
    <lineage>
        <taxon>Bacteria</taxon>
        <taxon>Bacillati</taxon>
        <taxon>Candidatus Dormiibacterota</taxon>
        <taxon>Candidatus Dormibacteria</taxon>
        <taxon>Candidatus Aeolococcales</taxon>
        <taxon>Candidatus Aeolococcaceae</taxon>
        <taxon>Candidatus Aeolococcus</taxon>
    </lineage>
</organism>
<evidence type="ECO:0000313" key="7">
    <source>
        <dbReference type="EMBL" id="PZR83436.1"/>
    </source>
</evidence>
<feature type="transmembrane region" description="Helical" evidence="5">
    <location>
        <begin position="30"/>
        <end position="48"/>
    </location>
</feature>
<keyword evidence="4 5" id="KW-0472">Membrane</keyword>
<gene>
    <name evidence="7" type="ORF">DLM65_01835</name>
    <name evidence="6" type="ORF">JF886_01565</name>
</gene>
<accession>A0A934K0U6</accession>
<evidence type="ECO:0000256" key="5">
    <source>
        <dbReference type="SAM" id="Phobius"/>
    </source>
</evidence>
<dbReference type="EMBL" id="JAEKNS010000024">
    <property type="protein sequence ID" value="MBJ7593543.1"/>
    <property type="molecule type" value="Genomic_DNA"/>
</dbReference>
<name>A0A2W5ZKN7_9BACT</name>
<reference evidence="7" key="2">
    <citation type="submission" date="2018-05" db="EMBL/GenBank/DDBJ databases">
        <authorList>
            <person name="Ferrari B."/>
        </authorList>
    </citation>
    <scope>NUCLEOTIDE SEQUENCE</scope>
    <source>
        <strain evidence="7">RRmetagenome_bin12</strain>
    </source>
</reference>
<accession>A0A2W5ZKN7</accession>
<dbReference type="Proteomes" id="UP000248724">
    <property type="component" value="Unassembled WGS sequence"/>
</dbReference>
<proteinExistence type="predicted"/>
<dbReference type="PANTHER" id="PTHR16950:SF16">
    <property type="entry name" value="ZINC TRANSPORTER ZIP13"/>
    <property type="match status" value="1"/>
</dbReference>
<comment type="subcellular location">
    <subcellularLocation>
        <location evidence="1">Membrane</location>
        <topology evidence="1">Multi-pass membrane protein</topology>
    </subcellularLocation>
</comment>
<evidence type="ECO:0000313" key="9">
    <source>
        <dbReference type="Proteomes" id="UP000606991"/>
    </source>
</evidence>
<dbReference type="EMBL" id="QHBU01000035">
    <property type="protein sequence ID" value="PZR83436.1"/>
    <property type="molecule type" value="Genomic_DNA"/>
</dbReference>
<evidence type="ECO:0000256" key="3">
    <source>
        <dbReference type="ARBA" id="ARBA00022989"/>
    </source>
</evidence>
<dbReference type="Pfam" id="PF02535">
    <property type="entry name" value="Zip"/>
    <property type="match status" value="1"/>
</dbReference>
<sequence>MIGILVAALTFFSTSLGGLAAVRVRDRMHLLLGFSSGAVLGVALFDVFPELISRSRSAGIEVSQAMLFVAVGFLAFFLLEKFTSLHHGPGHGHEHGRKSTDVGMVAAAGLSFHSFLDGVAIGVGFKTDLKLGVAIGIAVLAHDFVDGLNTVTIVLAHGNSLRRALRWLLLDALTPLMGATVALVAPLPSGILPYILGSFVGVFVYIGASDLLPEAREHDSPWPAAATVAGMGLLWGVTRLI</sequence>
<dbReference type="AlphaFoldDB" id="A0A2W5ZKN7"/>
<dbReference type="GO" id="GO:0016020">
    <property type="term" value="C:membrane"/>
    <property type="evidence" value="ECO:0007669"/>
    <property type="project" value="UniProtKB-SubCell"/>
</dbReference>
<dbReference type="RefSeq" id="WP_337308925.1">
    <property type="nucleotide sequence ID" value="NZ_JAEKNS010000024.1"/>
</dbReference>
<feature type="transmembrane region" description="Helical" evidence="5">
    <location>
        <begin position="191"/>
        <end position="208"/>
    </location>
</feature>
<protein>
    <submittedName>
        <fullName evidence="7">Permease</fullName>
    </submittedName>
    <submittedName>
        <fullName evidence="6">ZIP family metal transporter</fullName>
    </submittedName>
</protein>
<evidence type="ECO:0000256" key="4">
    <source>
        <dbReference type="ARBA" id="ARBA00023136"/>
    </source>
</evidence>
<evidence type="ECO:0000313" key="8">
    <source>
        <dbReference type="Proteomes" id="UP000248724"/>
    </source>
</evidence>
<feature type="transmembrane region" description="Helical" evidence="5">
    <location>
        <begin position="220"/>
        <end position="238"/>
    </location>
</feature>
<dbReference type="InterPro" id="IPR003689">
    <property type="entry name" value="ZIP"/>
</dbReference>
<dbReference type="PANTHER" id="PTHR16950">
    <property type="entry name" value="ZINC TRANSPORTER SLC39A7 HISTIDINE-RICH MEMBRANE PROTEIN KE4"/>
    <property type="match status" value="1"/>
</dbReference>